<feature type="transmembrane region" description="Helical" evidence="1">
    <location>
        <begin position="285"/>
        <end position="306"/>
    </location>
</feature>
<keyword evidence="1" id="KW-0812">Transmembrane</keyword>
<dbReference type="AlphaFoldDB" id="A0A2G9Y7P4"/>
<sequence>MFSFLKTKKDSQEKYLGLFLKEEEGILMVMQKVNSEMVMIEKERFNYSNGWENLSEDIDDLLFRLEKKIGSQISKTIFFVYSHLVDEKIGDIKKLYLQKIKEFSKNLELEPIGYIECYEAVLAYLEKKEEVPLTALILELDTTEFTLFIYKGGKLSHKKNISRTDNLIDDLTKELEEYKGRQMLPARIILYNSKDLDQEATKIISHRWGEEYFVQIPRINIIKEEEINVALIKIFNEQIGGKTVQENQKVMGFVINEDVEEKKTVAKNHLLLAKQLIGKIPKIKYWTPIIGAFMIIFSLFLNEYFFHQADLLIYLPFYTVKKELILDIPFKIATETAQFSETIATTGQKDIGDAAKGEVTVHNFDDKEKAFNKGTVLTTNNIQFILDSDVKVASSTIAADGSAKLPGKSKAAITALNIGPQGNLAKDQRFKIDDLSSSTFFAINEAALTGGSKKEVRTVAKKDYDQLTNLVLEKAKKQEQKQSELKSFEAVSDFSQVKLDQPSFSKELGEEGDKLSLKTNVLTTFYAYAKNSILAGISKELTPEVKNGFNLEKQGISYNNKKVIIKDNRFEITTSVKAKITKQIKKEEIVKLVLGRNKNNLSELLKEKFNIEGYDLKIREPLPMIKDYLPVFNKNIFIKLSSL</sequence>
<organism evidence="2 3">
    <name type="scientific">Candidatus Roizmanbacteria bacterium CG23_combo_of_CG06-09_8_20_14_all_35_49</name>
    <dbReference type="NCBI Taxonomy" id="1974863"/>
    <lineage>
        <taxon>Bacteria</taxon>
        <taxon>Candidatus Roizmaniibacteriota</taxon>
    </lineage>
</organism>
<evidence type="ECO:0000313" key="2">
    <source>
        <dbReference type="EMBL" id="PIP15240.1"/>
    </source>
</evidence>
<gene>
    <name evidence="2" type="ORF">COX47_00780</name>
</gene>
<dbReference type="Proteomes" id="UP000231025">
    <property type="component" value="Unassembled WGS sequence"/>
</dbReference>
<protein>
    <recommendedName>
        <fullName evidence="4">Baseplate protein J-like domain-containing protein</fullName>
    </recommendedName>
</protein>
<evidence type="ECO:0008006" key="4">
    <source>
        <dbReference type="Google" id="ProtNLM"/>
    </source>
</evidence>
<accession>A0A2G9Y7P4</accession>
<reference evidence="2 3" key="1">
    <citation type="submission" date="2017-09" db="EMBL/GenBank/DDBJ databases">
        <title>Depth-based differentiation of microbial function through sediment-hosted aquifers and enrichment of novel symbionts in the deep terrestrial subsurface.</title>
        <authorList>
            <person name="Probst A.J."/>
            <person name="Ladd B."/>
            <person name="Jarett J.K."/>
            <person name="Geller-Mcgrath D.E."/>
            <person name="Sieber C.M."/>
            <person name="Emerson J.B."/>
            <person name="Anantharaman K."/>
            <person name="Thomas B.C."/>
            <person name="Malmstrom R."/>
            <person name="Stieglmeier M."/>
            <person name="Klingl A."/>
            <person name="Woyke T."/>
            <person name="Ryan C.M."/>
            <person name="Banfield J.F."/>
        </authorList>
    </citation>
    <scope>NUCLEOTIDE SEQUENCE [LARGE SCALE GENOMIC DNA]</scope>
    <source>
        <strain evidence="2">CG23_combo_of_CG06-09_8_20_14_all_35_49</strain>
    </source>
</reference>
<name>A0A2G9Y7P4_9BACT</name>
<dbReference type="EMBL" id="PCRE01000013">
    <property type="protein sequence ID" value="PIP15240.1"/>
    <property type="molecule type" value="Genomic_DNA"/>
</dbReference>
<evidence type="ECO:0000313" key="3">
    <source>
        <dbReference type="Proteomes" id="UP000231025"/>
    </source>
</evidence>
<keyword evidence="1" id="KW-1133">Transmembrane helix</keyword>
<comment type="caution">
    <text evidence="2">The sequence shown here is derived from an EMBL/GenBank/DDBJ whole genome shotgun (WGS) entry which is preliminary data.</text>
</comment>
<evidence type="ECO:0000256" key="1">
    <source>
        <dbReference type="SAM" id="Phobius"/>
    </source>
</evidence>
<keyword evidence="1" id="KW-0472">Membrane</keyword>
<proteinExistence type="predicted"/>